<dbReference type="AlphaFoldDB" id="K4CKZ4"/>
<dbReference type="InParanoid" id="K4CKZ4"/>
<dbReference type="GO" id="GO:0005634">
    <property type="term" value="C:nucleus"/>
    <property type="evidence" value="ECO:0007669"/>
    <property type="project" value="UniProtKB-SubCell"/>
</dbReference>
<dbReference type="SUPFAM" id="SSF52540">
    <property type="entry name" value="P-loop containing nucleoside triphosphate hydrolases"/>
    <property type="match status" value="1"/>
</dbReference>
<evidence type="ECO:0000313" key="7">
    <source>
        <dbReference type="Proteomes" id="UP000004994"/>
    </source>
</evidence>
<dbReference type="Gramene" id="Solyc08g062050.1.1">
    <property type="protein sequence ID" value="Solyc08g062050.1.1"/>
    <property type="gene ID" value="Solyc08g062050.1"/>
</dbReference>
<keyword evidence="3" id="KW-0347">Helicase</keyword>
<evidence type="ECO:0000313" key="6">
    <source>
        <dbReference type="EnsemblPlants" id="Solyc08g062050.1.1"/>
    </source>
</evidence>
<reference evidence="6" key="2">
    <citation type="submission" date="2015-06" db="UniProtKB">
        <authorList>
            <consortium name="EnsemblPlants"/>
        </authorList>
    </citation>
    <scope>IDENTIFICATION</scope>
    <source>
        <strain evidence="6">cv. Heinz 1706</strain>
    </source>
</reference>
<dbReference type="GO" id="GO:0005524">
    <property type="term" value="F:ATP binding"/>
    <property type="evidence" value="ECO:0007669"/>
    <property type="project" value="UniProtKB-KW"/>
</dbReference>
<reference evidence="6" key="1">
    <citation type="journal article" date="2012" name="Nature">
        <title>The tomato genome sequence provides insights into fleshy fruit evolution.</title>
        <authorList>
            <consortium name="Tomato Genome Consortium"/>
        </authorList>
    </citation>
    <scope>NUCLEOTIDE SEQUENCE [LARGE SCALE GENOMIC DNA]</scope>
    <source>
        <strain evidence="6">cv. Heinz 1706</strain>
    </source>
</reference>
<comment type="subcellular location">
    <subcellularLocation>
        <location evidence="1">Nucleus</location>
    </subcellularLocation>
</comment>
<evidence type="ECO:0000256" key="3">
    <source>
        <dbReference type="ARBA" id="ARBA00022806"/>
    </source>
</evidence>
<dbReference type="Proteomes" id="UP000004994">
    <property type="component" value="Chromosome 8"/>
</dbReference>
<dbReference type="Gene3D" id="3.40.50.300">
    <property type="entry name" value="P-loop containing nucleotide triphosphate hydrolases"/>
    <property type="match status" value="1"/>
</dbReference>
<dbReference type="InterPro" id="IPR027417">
    <property type="entry name" value="P-loop_NTPase"/>
</dbReference>
<organism evidence="6">
    <name type="scientific">Solanum lycopersicum</name>
    <name type="common">Tomato</name>
    <name type="synonym">Lycopersicon esculentum</name>
    <dbReference type="NCBI Taxonomy" id="4081"/>
    <lineage>
        <taxon>Eukaryota</taxon>
        <taxon>Viridiplantae</taxon>
        <taxon>Streptophyta</taxon>
        <taxon>Embryophyta</taxon>
        <taxon>Tracheophyta</taxon>
        <taxon>Spermatophyta</taxon>
        <taxon>Magnoliopsida</taxon>
        <taxon>eudicotyledons</taxon>
        <taxon>Gunneridae</taxon>
        <taxon>Pentapetalae</taxon>
        <taxon>asterids</taxon>
        <taxon>lamiids</taxon>
        <taxon>Solanales</taxon>
        <taxon>Solanaceae</taxon>
        <taxon>Solanoideae</taxon>
        <taxon>Solaneae</taxon>
        <taxon>Solanum</taxon>
        <taxon>Solanum subgen. Lycopersicon</taxon>
    </lineage>
</organism>
<sequence length="199" mass="22656">MKSWLKSKSVSKISYVLFRILTEEDGEGYNKELGDILLKFPSLLVFKEGHTARNENNLVWKALEKVETVKRNARALEEVRDILSPLVHKCSKKLNKVSLPGIRDTIIHLKPIELQKELLKRVPENSGSFYEQNLMSLISVHPSLVNDVKLLLTSTKACSEDISLIGASRVVLLDVLWNPSVEQQPISQAYRNGQKYIYL</sequence>
<proteinExistence type="predicted"/>
<evidence type="ECO:0000256" key="5">
    <source>
        <dbReference type="ARBA" id="ARBA00023242"/>
    </source>
</evidence>
<evidence type="ECO:0008006" key="8">
    <source>
        <dbReference type="Google" id="ProtNLM"/>
    </source>
</evidence>
<accession>K4CKZ4</accession>
<protein>
    <recommendedName>
        <fullName evidence="8">SNF2 N-terminal domain-containing protein</fullName>
    </recommendedName>
</protein>
<dbReference type="HOGENOM" id="CLU_1589297_0_0_1"/>
<dbReference type="PaxDb" id="4081-Solyc08g062050.1.1"/>
<name>K4CKZ4_SOLLC</name>
<dbReference type="GO" id="GO:0004386">
    <property type="term" value="F:helicase activity"/>
    <property type="evidence" value="ECO:0007669"/>
    <property type="project" value="UniProtKB-KW"/>
</dbReference>
<dbReference type="eggNOG" id="KOG0390">
    <property type="taxonomic scope" value="Eukaryota"/>
</dbReference>
<keyword evidence="3" id="KW-0378">Hydrolase</keyword>
<evidence type="ECO:0000256" key="2">
    <source>
        <dbReference type="ARBA" id="ARBA00022741"/>
    </source>
</evidence>
<evidence type="ECO:0000256" key="1">
    <source>
        <dbReference type="ARBA" id="ARBA00004123"/>
    </source>
</evidence>
<keyword evidence="5" id="KW-0539">Nucleus</keyword>
<evidence type="ECO:0000256" key="4">
    <source>
        <dbReference type="ARBA" id="ARBA00022840"/>
    </source>
</evidence>
<dbReference type="InterPro" id="IPR044567">
    <property type="entry name" value="CLSY/DRD1"/>
</dbReference>
<keyword evidence="4" id="KW-0067">ATP-binding</keyword>
<keyword evidence="2" id="KW-0547">Nucleotide-binding</keyword>
<dbReference type="EnsemblPlants" id="Solyc08g062050.1.1">
    <property type="protein sequence ID" value="Solyc08g062050.1.1"/>
    <property type="gene ID" value="Solyc08g062050.1"/>
</dbReference>
<dbReference type="GO" id="GO:0080188">
    <property type="term" value="P:gene silencing by siRNA-directed DNA methylation"/>
    <property type="evidence" value="ECO:0007669"/>
    <property type="project" value="InterPro"/>
</dbReference>
<dbReference type="PhylomeDB" id="K4CKZ4"/>
<dbReference type="PANTHER" id="PTHR45821">
    <property type="entry name" value="SNF2 DOMAIN-CONTAINING PROTEIN CLASSY 2-RELATED"/>
    <property type="match status" value="1"/>
</dbReference>
<dbReference type="PANTHER" id="PTHR45821:SF24">
    <property type="entry name" value="HELICASE C-TERMINAL DOMAIN-CONTAINING PROTEIN"/>
    <property type="match status" value="1"/>
</dbReference>
<dbReference type="STRING" id="4081.K4CKZ4"/>
<keyword evidence="7" id="KW-1185">Reference proteome</keyword>